<protein>
    <submittedName>
        <fullName evidence="2">Uncharacterized protein</fullName>
    </submittedName>
</protein>
<keyword evidence="1" id="KW-0472">Membrane</keyword>
<dbReference type="RefSeq" id="WP_213435746.1">
    <property type="nucleotide sequence ID" value="NZ_AP024545.1"/>
</dbReference>
<keyword evidence="3" id="KW-1185">Reference proteome</keyword>
<dbReference type="EMBL" id="AP024545">
    <property type="protein sequence ID" value="BCT91677.1"/>
    <property type="molecule type" value="Genomic_DNA"/>
</dbReference>
<name>A0ABN6FPW9_9GAMM</name>
<keyword evidence="1" id="KW-0812">Transmembrane</keyword>
<gene>
    <name evidence="2" type="ORF">LYSCAS_07010</name>
</gene>
<evidence type="ECO:0000313" key="3">
    <source>
        <dbReference type="Proteomes" id="UP000681317"/>
    </source>
</evidence>
<organism evidence="2 3">
    <name type="scientific">Noviluteimonas caseinilytica</name>
    <dbReference type="NCBI Taxonomy" id="2675101"/>
    <lineage>
        <taxon>Bacteria</taxon>
        <taxon>Pseudomonadati</taxon>
        <taxon>Pseudomonadota</taxon>
        <taxon>Gammaproteobacteria</taxon>
        <taxon>Lysobacterales</taxon>
        <taxon>Lysobacteraceae</taxon>
        <taxon>Noviluteimonas</taxon>
    </lineage>
</organism>
<reference evidence="2 3" key="1">
    <citation type="submission" date="2021-03" db="EMBL/GenBank/DDBJ databases">
        <title>Complete Genome Sequences of Two Lysobacter Strains Isolated from Sea Water (Lysobacter caseinilyticus) and Soil (Lysobacter helvus) in South Korea.</title>
        <authorList>
            <person name="Watanabe Y."/>
            <person name="Arakawa K."/>
        </authorList>
    </citation>
    <scope>NUCLEOTIDE SEQUENCE [LARGE SCALE GENOMIC DNA]</scope>
    <source>
        <strain evidence="2 3">KVB24</strain>
    </source>
</reference>
<accession>A0ABN6FPW9</accession>
<evidence type="ECO:0000256" key="1">
    <source>
        <dbReference type="SAM" id="Phobius"/>
    </source>
</evidence>
<keyword evidence="1" id="KW-1133">Transmembrane helix</keyword>
<sequence>MPQRIARRLRNHDWIGALIELAIVVAGILIALQVSNWNQDRSDTRRKHAYLSRIVADLDTDLQVNGNRDRFLAQVRAYGEQALAHAETGALVEGSAWKTVLAYFQAGQFYAYSRESNTFAEMRDAGDLGLIAEPRVRSQLAFYYESNTNLLADSMIMNLVPQYRQDIRSVTPIPVQDYIWTHCFQLLPGSARDQRMVDCPAPIDEAHARAILASYAQFPELARELRFWLSSQRISSLTTPEDRRDATQLKARLEAELR</sequence>
<proteinExistence type="predicted"/>
<evidence type="ECO:0000313" key="2">
    <source>
        <dbReference type="EMBL" id="BCT91677.1"/>
    </source>
</evidence>
<dbReference type="Proteomes" id="UP000681317">
    <property type="component" value="Chromosome"/>
</dbReference>
<feature type="transmembrane region" description="Helical" evidence="1">
    <location>
        <begin position="12"/>
        <end position="32"/>
    </location>
</feature>